<keyword evidence="1" id="KW-0732">Signal</keyword>
<accession>A0A1F6EGQ8</accession>
<evidence type="ECO:0000313" key="4">
    <source>
        <dbReference type="Proteomes" id="UP000177306"/>
    </source>
</evidence>
<comment type="caution">
    <text evidence="3">The sequence shown here is derived from an EMBL/GenBank/DDBJ whole genome shotgun (WGS) entry which is preliminary data.</text>
</comment>
<evidence type="ECO:0000256" key="1">
    <source>
        <dbReference type="SAM" id="SignalP"/>
    </source>
</evidence>
<feature type="chain" id="PRO_5009524187" description="PKD domain-containing protein" evidence="1">
    <location>
        <begin position="21"/>
        <end position="276"/>
    </location>
</feature>
<dbReference type="EMBL" id="MFLY01000030">
    <property type="protein sequence ID" value="OGG72797.1"/>
    <property type="molecule type" value="Genomic_DNA"/>
</dbReference>
<feature type="domain" description="PKD" evidence="2">
    <location>
        <begin position="244"/>
        <end position="276"/>
    </location>
</feature>
<dbReference type="Proteomes" id="UP000177306">
    <property type="component" value="Unassembled WGS sequence"/>
</dbReference>
<evidence type="ECO:0000259" key="2">
    <source>
        <dbReference type="PROSITE" id="PS50093"/>
    </source>
</evidence>
<organism evidence="3 4">
    <name type="scientific">Candidatus Kaiserbacteria bacterium RIFCSPLOWO2_01_FULL_53_17</name>
    <dbReference type="NCBI Taxonomy" id="1798511"/>
    <lineage>
        <taxon>Bacteria</taxon>
        <taxon>Candidatus Kaiseribacteriota</taxon>
    </lineage>
</organism>
<protein>
    <recommendedName>
        <fullName evidence="2">PKD domain-containing protein</fullName>
    </recommendedName>
</protein>
<gene>
    <name evidence="3" type="ORF">A3A38_00585</name>
</gene>
<dbReference type="AlphaFoldDB" id="A0A1F6EGQ8"/>
<dbReference type="InterPro" id="IPR013783">
    <property type="entry name" value="Ig-like_fold"/>
</dbReference>
<evidence type="ECO:0000313" key="3">
    <source>
        <dbReference type="EMBL" id="OGG72797.1"/>
    </source>
</evidence>
<dbReference type="InterPro" id="IPR002477">
    <property type="entry name" value="Peptidoglycan-bd-like"/>
</dbReference>
<dbReference type="PROSITE" id="PS50093">
    <property type="entry name" value="PKD"/>
    <property type="match status" value="1"/>
</dbReference>
<feature type="signal peptide" evidence="1">
    <location>
        <begin position="1"/>
        <end position="20"/>
    </location>
</feature>
<dbReference type="InterPro" id="IPR036366">
    <property type="entry name" value="PGBDSf"/>
</dbReference>
<dbReference type="InterPro" id="IPR000601">
    <property type="entry name" value="PKD_dom"/>
</dbReference>
<dbReference type="InterPro" id="IPR036365">
    <property type="entry name" value="PGBD-like_sf"/>
</dbReference>
<dbReference type="Gene3D" id="2.60.40.10">
    <property type="entry name" value="Immunoglobulins"/>
    <property type="match status" value="1"/>
</dbReference>
<dbReference type="SUPFAM" id="SSF47090">
    <property type="entry name" value="PGBD-like"/>
    <property type="match status" value="1"/>
</dbReference>
<dbReference type="Pfam" id="PF01471">
    <property type="entry name" value="PG_binding_1"/>
    <property type="match status" value="1"/>
</dbReference>
<dbReference type="Gene3D" id="1.10.101.10">
    <property type="entry name" value="PGBD-like superfamily/PGBD"/>
    <property type="match status" value="1"/>
</dbReference>
<name>A0A1F6EGQ8_9BACT</name>
<reference evidence="3 4" key="1">
    <citation type="journal article" date="2016" name="Nat. Commun.">
        <title>Thousands of microbial genomes shed light on interconnected biogeochemical processes in an aquifer system.</title>
        <authorList>
            <person name="Anantharaman K."/>
            <person name="Brown C.T."/>
            <person name="Hug L.A."/>
            <person name="Sharon I."/>
            <person name="Castelle C.J."/>
            <person name="Probst A.J."/>
            <person name="Thomas B.C."/>
            <person name="Singh A."/>
            <person name="Wilkins M.J."/>
            <person name="Karaoz U."/>
            <person name="Brodie E.L."/>
            <person name="Williams K.H."/>
            <person name="Hubbard S.S."/>
            <person name="Banfield J.F."/>
        </authorList>
    </citation>
    <scope>NUCLEOTIDE SEQUENCE [LARGE SCALE GENOMIC DNA]</scope>
</reference>
<proteinExistence type="predicted"/>
<sequence length="276" mass="30950">MKKFLIACTLLLMGPSITLAQTYYTYPGFTSPSYTYPSYTYPSYSYPSYGYGCMYILTDLSYGSRGSEVLSLQQFLVNQGYPGTGSWMLTGYFGDATQAALRTFQASRGFLQSGITDAVTRAAIMHVSCLVGQGGYPYSYQYQYPYTSYPYGYQYPYQHQYQYPYTYPCTYPYSMYCDQGASVASVTGPNSLPVGATGTWTLNLTSYGNQYITTSVRWGDEHLYGYSPLSQMQYPQVSQTLTFTHSYAQRGTYTIVFTVRGASGRENTASATVYVY</sequence>